<reference evidence="1" key="1">
    <citation type="journal article" date="2021" name="PeerJ">
        <title>Extensive microbial diversity within the chicken gut microbiome revealed by metagenomics and culture.</title>
        <authorList>
            <person name="Gilroy R."/>
            <person name="Ravi A."/>
            <person name="Getino M."/>
            <person name="Pursley I."/>
            <person name="Horton D.L."/>
            <person name="Alikhan N.F."/>
            <person name="Baker D."/>
            <person name="Gharbi K."/>
            <person name="Hall N."/>
            <person name="Watson M."/>
            <person name="Adriaenssens E.M."/>
            <person name="Foster-Nyarko E."/>
            <person name="Jarju S."/>
            <person name="Secka A."/>
            <person name="Antonio M."/>
            <person name="Oren A."/>
            <person name="Chaudhuri R.R."/>
            <person name="La Ragione R."/>
            <person name="Hildebrand F."/>
            <person name="Pallen M.J."/>
        </authorList>
    </citation>
    <scope>NUCLEOTIDE SEQUENCE</scope>
    <source>
        <strain evidence="1">ChiHjej13B12-9602</strain>
    </source>
</reference>
<protein>
    <submittedName>
        <fullName evidence="1">DUF4928 family protein</fullName>
    </submittedName>
</protein>
<dbReference type="Pfam" id="PF16280">
    <property type="entry name" value="DUF4928"/>
    <property type="match status" value="1"/>
</dbReference>
<sequence>MPYKDELDDFRFGQKVKGKGALALVVQLTRAFSKDSLPIDPADYVTGKQGQVAGLGESNLRKILADHGITRQLAKEAGRTNRGNMGLMHAYAEFINGLPEPVDFYEIENYWIACVNEYFAGQPFKLAKDSSRSVTDAVNGLLEQATRRQRENPGMKYAGTVLQHLVAAKLELLMPTIEIHGASDADDQTGRAGDFIIDDTAIHCTTAPANLLIEKCRSNIEHGLNPVIITISDRVTTARNLLEDADIGGRVEVWDLQQFLSTNVYEHGFFNSNTRKNVLSELIDNYNSIIDEFETDPSLHIEYDK</sequence>
<accession>A0A921ITH2</accession>
<name>A0A921ITH2_9ACTN</name>
<dbReference type="InterPro" id="IPR032564">
    <property type="entry name" value="DUF4928"/>
</dbReference>
<evidence type="ECO:0000313" key="1">
    <source>
        <dbReference type="EMBL" id="HJG36595.1"/>
    </source>
</evidence>
<proteinExistence type="predicted"/>
<dbReference type="RefSeq" id="WP_273188847.1">
    <property type="nucleotide sequence ID" value="NZ_DYUZ01000008.1"/>
</dbReference>
<dbReference type="EMBL" id="DYUZ01000008">
    <property type="protein sequence ID" value="HJG36595.1"/>
    <property type="molecule type" value="Genomic_DNA"/>
</dbReference>
<organism evidence="1 2">
    <name type="scientific">Enorma phocaeensis</name>
    <dbReference type="NCBI Taxonomy" id="1871019"/>
    <lineage>
        <taxon>Bacteria</taxon>
        <taxon>Bacillati</taxon>
        <taxon>Actinomycetota</taxon>
        <taxon>Coriobacteriia</taxon>
        <taxon>Coriobacteriales</taxon>
        <taxon>Coriobacteriaceae</taxon>
        <taxon>Enorma</taxon>
    </lineage>
</organism>
<evidence type="ECO:0000313" key="2">
    <source>
        <dbReference type="Proteomes" id="UP000753256"/>
    </source>
</evidence>
<gene>
    <name evidence="1" type="ORF">K8V70_01840</name>
</gene>
<dbReference type="AlphaFoldDB" id="A0A921ITH2"/>
<dbReference type="Proteomes" id="UP000753256">
    <property type="component" value="Unassembled WGS sequence"/>
</dbReference>
<reference evidence="1" key="2">
    <citation type="submission" date="2021-09" db="EMBL/GenBank/DDBJ databases">
        <authorList>
            <person name="Gilroy R."/>
        </authorList>
    </citation>
    <scope>NUCLEOTIDE SEQUENCE</scope>
    <source>
        <strain evidence="1">ChiHjej13B12-9602</strain>
    </source>
</reference>
<comment type="caution">
    <text evidence="1">The sequence shown here is derived from an EMBL/GenBank/DDBJ whole genome shotgun (WGS) entry which is preliminary data.</text>
</comment>